<dbReference type="WBParaSite" id="PSAMB.scaffold1736size28267.g14637.t1">
    <property type="protein sequence ID" value="PSAMB.scaffold1736size28267.g14637.t1"/>
    <property type="gene ID" value="PSAMB.scaffold1736size28267.g14637"/>
</dbReference>
<reference evidence="2" key="1">
    <citation type="submission" date="2022-11" db="UniProtKB">
        <authorList>
            <consortium name="WormBaseParasite"/>
        </authorList>
    </citation>
    <scope>IDENTIFICATION</scope>
</reference>
<organism evidence="1 2">
    <name type="scientific">Plectus sambesii</name>
    <dbReference type="NCBI Taxonomy" id="2011161"/>
    <lineage>
        <taxon>Eukaryota</taxon>
        <taxon>Metazoa</taxon>
        <taxon>Ecdysozoa</taxon>
        <taxon>Nematoda</taxon>
        <taxon>Chromadorea</taxon>
        <taxon>Plectida</taxon>
        <taxon>Plectina</taxon>
        <taxon>Plectoidea</taxon>
        <taxon>Plectidae</taxon>
        <taxon>Plectus</taxon>
    </lineage>
</organism>
<protein>
    <submittedName>
        <fullName evidence="2">Uncharacterized protein</fullName>
    </submittedName>
</protein>
<evidence type="ECO:0000313" key="1">
    <source>
        <dbReference type="Proteomes" id="UP000887566"/>
    </source>
</evidence>
<accession>A0A914VB06</accession>
<name>A0A914VB06_9BILA</name>
<evidence type="ECO:0000313" key="2">
    <source>
        <dbReference type="WBParaSite" id="PSAMB.scaffold1736size28267.g14637.t1"/>
    </source>
</evidence>
<sequence>MPIADHLVNYDHHWNWDSGPVYWKTELTTSGVVRFQKYEQGRAYYPIMTATEEVVHRHQFTKSEYDAGRYHYYMHKHQQQHTV</sequence>
<dbReference type="Proteomes" id="UP000887566">
    <property type="component" value="Unplaced"/>
</dbReference>
<dbReference type="AlphaFoldDB" id="A0A914VB06"/>
<keyword evidence="1" id="KW-1185">Reference proteome</keyword>
<proteinExistence type="predicted"/>